<gene>
    <name evidence="1" type="ORF">VNO77_43518</name>
</gene>
<reference evidence="1 2" key="1">
    <citation type="submission" date="2024-01" db="EMBL/GenBank/DDBJ databases">
        <title>The genomes of 5 underutilized Papilionoideae crops provide insights into root nodulation and disease resistanc.</title>
        <authorList>
            <person name="Jiang F."/>
        </authorList>
    </citation>
    <scope>NUCLEOTIDE SEQUENCE [LARGE SCALE GENOMIC DNA]</scope>
    <source>
        <strain evidence="1">LVBAO_FW01</strain>
        <tissue evidence="1">Leaves</tissue>
    </source>
</reference>
<protein>
    <submittedName>
        <fullName evidence="1">Uncharacterized protein</fullName>
    </submittedName>
</protein>
<sequence length="78" mass="8663">MYDVSSEKEQRLVGSSIVQIGQNILAQAVYGIGQEDSETKQWFEVLIGKRWGKINELHNELESTPDGSSLTPASSFHP</sequence>
<proteinExistence type="predicted"/>
<name>A0AAN9PPZ9_CANGL</name>
<keyword evidence="2" id="KW-1185">Reference proteome</keyword>
<accession>A0AAN9PPZ9</accession>
<dbReference type="AlphaFoldDB" id="A0AAN9PPZ9"/>
<dbReference type="EMBL" id="JAYMYQ010000011">
    <property type="protein sequence ID" value="KAK7305612.1"/>
    <property type="molecule type" value="Genomic_DNA"/>
</dbReference>
<comment type="caution">
    <text evidence="1">The sequence shown here is derived from an EMBL/GenBank/DDBJ whole genome shotgun (WGS) entry which is preliminary data.</text>
</comment>
<evidence type="ECO:0000313" key="1">
    <source>
        <dbReference type="EMBL" id="KAK7305612.1"/>
    </source>
</evidence>
<organism evidence="1 2">
    <name type="scientific">Canavalia gladiata</name>
    <name type="common">Sword bean</name>
    <name type="synonym">Dolichos gladiatus</name>
    <dbReference type="NCBI Taxonomy" id="3824"/>
    <lineage>
        <taxon>Eukaryota</taxon>
        <taxon>Viridiplantae</taxon>
        <taxon>Streptophyta</taxon>
        <taxon>Embryophyta</taxon>
        <taxon>Tracheophyta</taxon>
        <taxon>Spermatophyta</taxon>
        <taxon>Magnoliopsida</taxon>
        <taxon>eudicotyledons</taxon>
        <taxon>Gunneridae</taxon>
        <taxon>Pentapetalae</taxon>
        <taxon>rosids</taxon>
        <taxon>fabids</taxon>
        <taxon>Fabales</taxon>
        <taxon>Fabaceae</taxon>
        <taxon>Papilionoideae</taxon>
        <taxon>50 kb inversion clade</taxon>
        <taxon>NPAAA clade</taxon>
        <taxon>indigoferoid/millettioid clade</taxon>
        <taxon>Phaseoleae</taxon>
        <taxon>Canavalia</taxon>
    </lineage>
</organism>
<dbReference type="Proteomes" id="UP001367508">
    <property type="component" value="Unassembled WGS sequence"/>
</dbReference>
<evidence type="ECO:0000313" key="2">
    <source>
        <dbReference type="Proteomes" id="UP001367508"/>
    </source>
</evidence>